<feature type="non-terminal residue" evidence="7">
    <location>
        <position position="456"/>
    </location>
</feature>
<feature type="region of interest" description="Disordered" evidence="5">
    <location>
        <begin position="1"/>
        <end position="20"/>
    </location>
</feature>
<evidence type="ECO:0000256" key="3">
    <source>
        <dbReference type="ARBA" id="ARBA00022989"/>
    </source>
</evidence>
<evidence type="ECO:0000256" key="5">
    <source>
        <dbReference type="SAM" id="MobiDB-lite"/>
    </source>
</evidence>
<protein>
    <submittedName>
        <fullName evidence="7">DoxX family protein</fullName>
    </submittedName>
</protein>
<evidence type="ECO:0000256" key="4">
    <source>
        <dbReference type="ARBA" id="ARBA00023136"/>
    </source>
</evidence>
<feature type="compositionally biased region" description="Basic and acidic residues" evidence="5">
    <location>
        <begin position="330"/>
        <end position="345"/>
    </location>
</feature>
<evidence type="ECO:0000256" key="1">
    <source>
        <dbReference type="ARBA" id="ARBA00004141"/>
    </source>
</evidence>
<feature type="transmembrane region" description="Helical" evidence="6">
    <location>
        <begin position="356"/>
        <end position="375"/>
    </location>
</feature>
<feature type="region of interest" description="Disordered" evidence="5">
    <location>
        <begin position="68"/>
        <end position="88"/>
    </location>
</feature>
<keyword evidence="8" id="KW-1185">Reference proteome</keyword>
<dbReference type="Pfam" id="PF07681">
    <property type="entry name" value="DoxX"/>
    <property type="match status" value="1"/>
</dbReference>
<dbReference type="PANTHER" id="PTHR39157">
    <property type="entry name" value="INTEGRAL MEMBRANE PROTEIN-RELATED"/>
    <property type="match status" value="1"/>
</dbReference>
<feature type="compositionally biased region" description="Gly residues" evidence="5">
    <location>
        <begin position="312"/>
        <end position="321"/>
    </location>
</feature>
<organism evidence="7 8">
    <name type="scientific">Streptomyces fragilis</name>
    <dbReference type="NCBI Taxonomy" id="67301"/>
    <lineage>
        <taxon>Bacteria</taxon>
        <taxon>Bacillati</taxon>
        <taxon>Actinomycetota</taxon>
        <taxon>Actinomycetes</taxon>
        <taxon>Kitasatosporales</taxon>
        <taxon>Streptomycetaceae</taxon>
        <taxon>Streptomyces</taxon>
    </lineage>
</organism>
<dbReference type="PANTHER" id="PTHR39157:SF1">
    <property type="entry name" value="DOXX FAMILY PROTEIN"/>
    <property type="match status" value="1"/>
</dbReference>
<sequence>MDTRTPRTPLGDGPSGFDDTPALSMVKVPCDPAQVIVNHASFRVQLGASARRARSTRIAGHVRATDDTTPIPVVAQPGAAAAGKRRRPVVWSGHTAPDDTGAHRLLQAVRGAQLGGLAQAPAASGGPASPLAAEAGATRTIPRPPEPGAGAAPSSARGSGTSVPGGGLGGRGGGLGVPGSGFGGGFGEGYDGGQDGRYGDGPAGYAGVREESAAERTLEHPVIGEGTRLLPPMRSVGSAFEEPGYLAPGSYEGYGEGDRYGSGGYGRPGAYADTDPGRKGYDGYGAAAYGTDAYTTDGYGPDSYGTDGYGPDGYGPDGYGPDGYAADGRAAGEEAGEGRGGRRASEKHAYYPGRRMNLGVVLLPLRVFLGFVSVYDGMGKLCDPVYFDGGERGSMTRLLHSLEPGGVGEPLHGFALQHPVGSGLTVAFLQVIVGVLTVLGLWQRVAAGVGVLLAAA</sequence>
<feature type="region of interest" description="Disordered" evidence="5">
    <location>
        <begin position="312"/>
        <end position="345"/>
    </location>
</feature>
<feature type="compositionally biased region" description="Gly residues" evidence="5">
    <location>
        <begin position="163"/>
        <end position="204"/>
    </location>
</feature>
<gene>
    <name evidence="7" type="ORF">AB0E65_29935</name>
</gene>
<keyword evidence="2 6" id="KW-0812">Transmembrane</keyword>
<proteinExistence type="predicted"/>
<evidence type="ECO:0000313" key="8">
    <source>
        <dbReference type="Proteomes" id="UP001550850"/>
    </source>
</evidence>
<accession>A0ABV2YRR0</accession>
<evidence type="ECO:0000256" key="6">
    <source>
        <dbReference type="SAM" id="Phobius"/>
    </source>
</evidence>
<keyword evidence="3 6" id="KW-1133">Transmembrane helix</keyword>
<evidence type="ECO:0000313" key="7">
    <source>
        <dbReference type="EMBL" id="MEU3558397.1"/>
    </source>
</evidence>
<dbReference type="Proteomes" id="UP001550850">
    <property type="component" value="Unassembled WGS sequence"/>
</dbReference>
<keyword evidence="4 6" id="KW-0472">Membrane</keyword>
<dbReference type="InterPro" id="IPR032808">
    <property type="entry name" value="DoxX"/>
</dbReference>
<feature type="compositionally biased region" description="Low complexity" evidence="5">
    <location>
        <begin position="148"/>
        <end position="162"/>
    </location>
</feature>
<comment type="subcellular location">
    <subcellularLocation>
        <location evidence="1">Membrane</location>
        <topology evidence="1">Multi-pass membrane protein</topology>
    </subcellularLocation>
</comment>
<feature type="compositionally biased region" description="Low complexity" evidence="5">
    <location>
        <begin position="72"/>
        <end position="82"/>
    </location>
</feature>
<feature type="transmembrane region" description="Helical" evidence="6">
    <location>
        <begin position="420"/>
        <end position="442"/>
    </location>
</feature>
<comment type="caution">
    <text evidence="7">The sequence shown here is derived from an EMBL/GenBank/DDBJ whole genome shotgun (WGS) entry which is preliminary data.</text>
</comment>
<name>A0ABV2YRR0_9ACTN</name>
<feature type="region of interest" description="Disordered" evidence="5">
    <location>
        <begin position="138"/>
        <end position="205"/>
    </location>
</feature>
<evidence type="ECO:0000256" key="2">
    <source>
        <dbReference type="ARBA" id="ARBA00022692"/>
    </source>
</evidence>
<reference evidence="7 8" key="1">
    <citation type="submission" date="2024-06" db="EMBL/GenBank/DDBJ databases">
        <title>The Natural Products Discovery Center: Release of the First 8490 Sequenced Strains for Exploring Actinobacteria Biosynthetic Diversity.</title>
        <authorList>
            <person name="Kalkreuter E."/>
            <person name="Kautsar S.A."/>
            <person name="Yang D."/>
            <person name="Bader C.D."/>
            <person name="Teijaro C.N."/>
            <person name="Fluegel L."/>
            <person name="Davis C.M."/>
            <person name="Simpson J.R."/>
            <person name="Lauterbach L."/>
            <person name="Steele A.D."/>
            <person name="Gui C."/>
            <person name="Meng S."/>
            <person name="Li G."/>
            <person name="Viehrig K."/>
            <person name="Ye F."/>
            <person name="Su P."/>
            <person name="Kiefer A.F."/>
            <person name="Nichols A."/>
            <person name="Cepeda A.J."/>
            <person name="Yan W."/>
            <person name="Fan B."/>
            <person name="Jiang Y."/>
            <person name="Adhikari A."/>
            <person name="Zheng C.-J."/>
            <person name="Schuster L."/>
            <person name="Cowan T.M."/>
            <person name="Smanski M.J."/>
            <person name="Chevrette M.G."/>
            <person name="De Carvalho L.P.S."/>
            <person name="Shen B."/>
        </authorList>
    </citation>
    <scope>NUCLEOTIDE SEQUENCE [LARGE SCALE GENOMIC DNA]</scope>
    <source>
        <strain evidence="7 8">NPDC038104</strain>
    </source>
</reference>
<dbReference type="EMBL" id="JBEZUR010000105">
    <property type="protein sequence ID" value="MEU3558397.1"/>
    <property type="molecule type" value="Genomic_DNA"/>
</dbReference>